<accession>A0A369J887</accession>
<reference evidence="1" key="1">
    <citation type="submission" date="2018-04" db="EMBL/GenBank/DDBJ databases">
        <title>Whole genome sequencing of Hypsizygus marmoreus.</title>
        <authorList>
            <person name="Choi I.-G."/>
            <person name="Min B."/>
            <person name="Kim J.-G."/>
            <person name="Kim S."/>
            <person name="Oh Y.-L."/>
            <person name="Kong W.-S."/>
            <person name="Park H."/>
            <person name="Jeong J."/>
            <person name="Song E.-S."/>
        </authorList>
    </citation>
    <scope>NUCLEOTIDE SEQUENCE [LARGE SCALE GENOMIC DNA]</scope>
    <source>
        <strain evidence="1">51987-8</strain>
    </source>
</reference>
<protein>
    <submittedName>
        <fullName evidence="1">Uncharacterized protein</fullName>
    </submittedName>
</protein>
<dbReference type="OrthoDB" id="3227112at2759"/>
<gene>
    <name evidence="1" type="ORF">Hypma_000551</name>
</gene>
<comment type="caution">
    <text evidence="1">The sequence shown here is derived from an EMBL/GenBank/DDBJ whole genome shotgun (WGS) entry which is preliminary data.</text>
</comment>
<dbReference type="InParanoid" id="A0A369J887"/>
<evidence type="ECO:0000313" key="1">
    <source>
        <dbReference type="EMBL" id="RDB18299.1"/>
    </source>
</evidence>
<proteinExistence type="predicted"/>
<organism evidence="1 2">
    <name type="scientific">Hypsizygus marmoreus</name>
    <name type="common">White beech mushroom</name>
    <name type="synonym">Agaricus marmoreus</name>
    <dbReference type="NCBI Taxonomy" id="39966"/>
    <lineage>
        <taxon>Eukaryota</taxon>
        <taxon>Fungi</taxon>
        <taxon>Dikarya</taxon>
        <taxon>Basidiomycota</taxon>
        <taxon>Agaricomycotina</taxon>
        <taxon>Agaricomycetes</taxon>
        <taxon>Agaricomycetidae</taxon>
        <taxon>Agaricales</taxon>
        <taxon>Tricholomatineae</taxon>
        <taxon>Lyophyllaceae</taxon>
        <taxon>Hypsizygus</taxon>
    </lineage>
</organism>
<dbReference type="AlphaFoldDB" id="A0A369J887"/>
<keyword evidence="2" id="KW-1185">Reference proteome</keyword>
<sequence>MVANDLFIPTARSYQLPTRNYQEAMSSSFTTCSSSYTSFASIAPQLTSSSNPEQRVPRRQVYTGFAMEKDVMCRWAHLLTGQVYDLDDEDDEGAAWSHLMGYVGRQGGYFSSIGEGDEDIQWMVVTRVDRFDGYRGMPESELPVYKEEQTEKMWRERLTRDGLHPHEYVFKTVLA</sequence>
<dbReference type="EMBL" id="LUEZ02000106">
    <property type="protein sequence ID" value="RDB18299.1"/>
    <property type="molecule type" value="Genomic_DNA"/>
</dbReference>
<dbReference type="Proteomes" id="UP000076154">
    <property type="component" value="Unassembled WGS sequence"/>
</dbReference>
<name>A0A369J887_HYPMA</name>
<evidence type="ECO:0000313" key="2">
    <source>
        <dbReference type="Proteomes" id="UP000076154"/>
    </source>
</evidence>